<feature type="region of interest" description="Disordered" evidence="1">
    <location>
        <begin position="191"/>
        <end position="215"/>
    </location>
</feature>
<dbReference type="Proteomes" id="UP000305198">
    <property type="component" value="Unassembled WGS sequence"/>
</dbReference>
<organism evidence="3 4">
    <name type="scientific">Halopseudomonas bauzanensis</name>
    <dbReference type="NCBI Taxonomy" id="653930"/>
    <lineage>
        <taxon>Bacteria</taxon>
        <taxon>Pseudomonadati</taxon>
        <taxon>Pseudomonadota</taxon>
        <taxon>Gammaproteobacteria</taxon>
        <taxon>Pseudomonadales</taxon>
        <taxon>Pseudomonadaceae</taxon>
        <taxon>Halopseudomonas</taxon>
    </lineage>
</organism>
<name>A0A4U0YEG2_9GAMM</name>
<sequence length="215" mass="24817">MDQELLIRLLISLVGVLVGAALAFAFNRKLKQMDVIEERKASCRLSAYILYRQYETVFHYFEDHFLPYRNHPHKEEVIPPVRFSNDVANMNVNDLAFLLSTDDPHTLHGIACLQDRYKTIGEILNDRHEFHMRIQAEKGKSWVPGTLGEYDSAHLKLMTDAIFEHVPEFVEAYLITKNRFEVQYESLFKEKGPLNYGDRPNKSSQKDAEKAGASA</sequence>
<evidence type="ECO:0000256" key="1">
    <source>
        <dbReference type="SAM" id="MobiDB-lite"/>
    </source>
</evidence>
<reference evidence="3 4" key="1">
    <citation type="submission" date="2019-04" db="EMBL/GenBank/DDBJ databases">
        <title>Crypto-aerobic microbial life in anoxic (sulfidic) marine sediments.</title>
        <authorList>
            <person name="Bhattacharya S."/>
            <person name="Roy C."/>
            <person name="Mondal N."/>
            <person name="Sarkar J."/>
            <person name="Mandal S."/>
            <person name="Rameez M.J."/>
            <person name="Ghosh W."/>
        </authorList>
    </citation>
    <scope>NUCLEOTIDE SEQUENCE [LARGE SCALE GENOMIC DNA]</scope>
    <source>
        <strain evidence="3 4">SBBB</strain>
    </source>
</reference>
<accession>A0A4U0YEG2</accession>
<proteinExistence type="predicted"/>
<comment type="caution">
    <text evidence="3">The sequence shown here is derived from an EMBL/GenBank/DDBJ whole genome shotgun (WGS) entry which is preliminary data.</text>
</comment>
<dbReference type="AlphaFoldDB" id="A0A4U0YEG2"/>
<gene>
    <name evidence="3" type="ORF">FA869_16585</name>
</gene>
<keyword evidence="2" id="KW-0472">Membrane</keyword>
<keyword evidence="2" id="KW-0812">Transmembrane</keyword>
<feature type="compositionally biased region" description="Basic and acidic residues" evidence="1">
    <location>
        <begin position="199"/>
        <end position="215"/>
    </location>
</feature>
<dbReference type="RefSeq" id="WP_136870128.1">
    <property type="nucleotide sequence ID" value="NZ_SWAV01000009.1"/>
</dbReference>
<evidence type="ECO:0008006" key="5">
    <source>
        <dbReference type="Google" id="ProtNLM"/>
    </source>
</evidence>
<protein>
    <recommendedName>
        <fullName evidence="5">DUF4760 domain-containing protein</fullName>
    </recommendedName>
</protein>
<dbReference type="EMBL" id="SWAV01000009">
    <property type="protein sequence ID" value="TKA89345.1"/>
    <property type="molecule type" value="Genomic_DNA"/>
</dbReference>
<feature type="transmembrane region" description="Helical" evidence="2">
    <location>
        <begin position="6"/>
        <end position="26"/>
    </location>
</feature>
<evidence type="ECO:0000313" key="4">
    <source>
        <dbReference type="Proteomes" id="UP000305198"/>
    </source>
</evidence>
<keyword evidence="2" id="KW-1133">Transmembrane helix</keyword>
<evidence type="ECO:0000256" key="2">
    <source>
        <dbReference type="SAM" id="Phobius"/>
    </source>
</evidence>
<evidence type="ECO:0000313" key="3">
    <source>
        <dbReference type="EMBL" id="TKA89345.1"/>
    </source>
</evidence>